<dbReference type="FunFam" id="3.30.310.50:FF:000002">
    <property type="entry name" value="Phosphoglucomutase 5"/>
    <property type="match status" value="1"/>
</dbReference>
<dbReference type="Pfam" id="PF02878">
    <property type="entry name" value="PGM_PMM_I"/>
    <property type="match status" value="1"/>
</dbReference>
<keyword evidence="9" id="KW-0413">Isomerase</keyword>
<evidence type="ECO:0000256" key="8">
    <source>
        <dbReference type="ARBA" id="ARBA00022842"/>
    </source>
</evidence>
<comment type="catalytic activity">
    <reaction evidence="1">
        <text>alpha-D-glucose 1-phosphate = alpha-D-glucose 6-phosphate</text>
        <dbReference type="Rhea" id="RHEA:23536"/>
        <dbReference type="ChEBI" id="CHEBI:58225"/>
        <dbReference type="ChEBI" id="CHEBI:58601"/>
        <dbReference type="EC" id="5.4.2.2"/>
    </reaction>
</comment>
<evidence type="ECO:0000313" key="16">
    <source>
        <dbReference type="EMBL" id="SDE91188.1"/>
    </source>
</evidence>
<dbReference type="InterPro" id="IPR005841">
    <property type="entry name" value="Alpha-D-phosphohexomutase_SF"/>
</dbReference>
<dbReference type="GO" id="GO:0000287">
    <property type="term" value="F:magnesium ion binding"/>
    <property type="evidence" value="ECO:0007669"/>
    <property type="project" value="InterPro"/>
</dbReference>
<evidence type="ECO:0000313" key="17">
    <source>
        <dbReference type="Proteomes" id="UP000198994"/>
    </source>
</evidence>
<evidence type="ECO:0000256" key="5">
    <source>
        <dbReference type="ARBA" id="ARBA00022526"/>
    </source>
</evidence>
<keyword evidence="17" id="KW-1185">Reference proteome</keyword>
<dbReference type="OrthoDB" id="9806956at2"/>
<evidence type="ECO:0000256" key="9">
    <source>
        <dbReference type="ARBA" id="ARBA00023235"/>
    </source>
</evidence>
<dbReference type="InterPro" id="IPR005844">
    <property type="entry name" value="A-D-PHexomutase_a/b/a-I"/>
</dbReference>
<dbReference type="EMBL" id="FNAV01000009">
    <property type="protein sequence ID" value="SDE91188.1"/>
    <property type="molecule type" value="Genomic_DNA"/>
</dbReference>
<dbReference type="STRING" id="282683.SAMN04488105_109186"/>
<keyword evidence="5" id="KW-0313">Glucose metabolism</keyword>
<protein>
    <recommendedName>
        <fullName evidence="4">phosphoglucomutase (alpha-D-glucose-1,6-bisphosphate-dependent)</fullName>
        <ecNumber evidence="4">5.4.2.2</ecNumber>
    </recommendedName>
</protein>
<dbReference type="PANTHER" id="PTHR22573:SF2">
    <property type="entry name" value="PHOSPHOGLUCOMUTASE"/>
    <property type="match status" value="1"/>
</dbReference>
<dbReference type="Gene3D" id="3.40.120.10">
    <property type="entry name" value="Alpha-D-Glucose-1,6-Bisphosphate, subunit A, domain 3"/>
    <property type="match status" value="3"/>
</dbReference>
<name>A0A1G7GSP1_9RHOB</name>
<keyword evidence="7 11" id="KW-0479">Metal-binding</keyword>
<evidence type="ECO:0000256" key="3">
    <source>
        <dbReference type="ARBA" id="ARBA00010231"/>
    </source>
</evidence>
<dbReference type="FunFam" id="3.40.120.10:FF:000005">
    <property type="entry name" value="Phosphoglucomutase 5"/>
    <property type="match status" value="1"/>
</dbReference>
<dbReference type="Proteomes" id="UP000198994">
    <property type="component" value="Unassembled WGS sequence"/>
</dbReference>
<keyword evidence="10" id="KW-0119">Carbohydrate metabolism</keyword>
<dbReference type="InterPro" id="IPR036900">
    <property type="entry name" value="A-D-PHexomutase_C_sf"/>
</dbReference>
<dbReference type="Pfam" id="PF02880">
    <property type="entry name" value="PGM_PMM_III"/>
    <property type="match status" value="1"/>
</dbReference>
<feature type="domain" description="Alpha-D-phosphohexomutase alpha/beta/alpha" evidence="13">
    <location>
        <begin position="15"/>
        <end position="152"/>
    </location>
</feature>
<dbReference type="InterPro" id="IPR005846">
    <property type="entry name" value="A-D-PHexomutase_a/b/a-III"/>
</dbReference>
<dbReference type="PANTHER" id="PTHR22573">
    <property type="entry name" value="PHOSPHOHEXOMUTASE FAMILY MEMBER"/>
    <property type="match status" value="1"/>
</dbReference>
<dbReference type="Gene3D" id="3.30.310.50">
    <property type="entry name" value="Alpha-D-phosphohexomutase, C-terminal domain"/>
    <property type="match status" value="1"/>
</dbReference>
<comment type="similarity">
    <text evidence="3 11">Belongs to the phosphohexose mutase family.</text>
</comment>
<dbReference type="SUPFAM" id="SSF53738">
    <property type="entry name" value="Phosphoglucomutase, first 3 domains"/>
    <property type="match status" value="2"/>
</dbReference>
<evidence type="ECO:0000256" key="7">
    <source>
        <dbReference type="ARBA" id="ARBA00022723"/>
    </source>
</evidence>
<dbReference type="SUPFAM" id="SSF55957">
    <property type="entry name" value="Phosphoglucomutase, C-terminal domain"/>
    <property type="match status" value="1"/>
</dbReference>
<accession>A0A1G7GSP1</accession>
<dbReference type="InterPro" id="IPR016055">
    <property type="entry name" value="A-D-PHexomutase_a/b/a-I/II/III"/>
</dbReference>
<reference evidence="17" key="1">
    <citation type="submission" date="2016-10" db="EMBL/GenBank/DDBJ databases">
        <authorList>
            <person name="Varghese N."/>
            <person name="Submissions S."/>
        </authorList>
    </citation>
    <scope>NUCLEOTIDE SEQUENCE [LARGE SCALE GENOMIC DNA]</scope>
    <source>
        <strain evidence="17">DSM 10146</strain>
    </source>
</reference>
<evidence type="ECO:0000256" key="12">
    <source>
        <dbReference type="SAM" id="MobiDB-lite"/>
    </source>
</evidence>
<dbReference type="FunFam" id="3.40.120.10:FF:000006">
    <property type="entry name" value="Phosphoglucomutase PgmA"/>
    <property type="match status" value="1"/>
</dbReference>
<evidence type="ECO:0000259" key="14">
    <source>
        <dbReference type="Pfam" id="PF02879"/>
    </source>
</evidence>
<dbReference type="InterPro" id="IPR016066">
    <property type="entry name" value="A-D-PHexomutase_CS"/>
</dbReference>
<feature type="region of interest" description="Disordered" evidence="12">
    <location>
        <begin position="1"/>
        <end position="22"/>
    </location>
</feature>
<organism evidence="16 17">
    <name type="scientific">Salipiger thiooxidans</name>
    <dbReference type="NCBI Taxonomy" id="282683"/>
    <lineage>
        <taxon>Bacteria</taxon>
        <taxon>Pseudomonadati</taxon>
        <taxon>Pseudomonadota</taxon>
        <taxon>Alphaproteobacteria</taxon>
        <taxon>Rhodobacterales</taxon>
        <taxon>Roseobacteraceae</taxon>
        <taxon>Salipiger</taxon>
    </lineage>
</organism>
<dbReference type="InterPro" id="IPR005845">
    <property type="entry name" value="A-D-PHexomutase_a/b/a-II"/>
</dbReference>
<evidence type="ECO:0000256" key="1">
    <source>
        <dbReference type="ARBA" id="ARBA00000443"/>
    </source>
</evidence>
<proteinExistence type="inferred from homology"/>
<feature type="domain" description="Alpha-D-phosphohexomutase alpha/beta/alpha" evidence="15">
    <location>
        <begin position="296"/>
        <end position="408"/>
    </location>
</feature>
<evidence type="ECO:0000256" key="10">
    <source>
        <dbReference type="ARBA" id="ARBA00023277"/>
    </source>
</evidence>
<dbReference type="FunFam" id="3.40.120.10:FF:000004">
    <property type="entry name" value="Phosphoglucomutase 5"/>
    <property type="match status" value="1"/>
</dbReference>
<evidence type="ECO:0000256" key="4">
    <source>
        <dbReference type="ARBA" id="ARBA00012728"/>
    </source>
</evidence>
<keyword evidence="8 11" id="KW-0460">Magnesium</keyword>
<evidence type="ECO:0000259" key="13">
    <source>
        <dbReference type="Pfam" id="PF02878"/>
    </source>
</evidence>
<dbReference type="RefSeq" id="WP_089960699.1">
    <property type="nucleotide sequence ID" value="NZ_FNAV01000009.1"/>
</dbReference>
<dbReference type="InterPro" id="IPR045244">
    <property type="entry name" value="PGM"/>
</dbReference>
<dbReference type="EC" id="5.4.2.2" evidence="4"/>
<evidence type="ECO:0000256" key="6">
    <source>
        <dbReference type="ARBA" id="ARBA00022553"/>
    </source>
</evidence>
<evidence type="ECO:0000256" key="2">
    <source>
        <dbReference type="ARBA" id="ARBA00001946"/>
    </source>
</evidence>
<dbReference type="GO" id="GO:0006006">
    <property type="term" value="P:glucose metabolic process"/>
    <property type="evidence" value="ECO:0007669"/>
    <property type="project" value="UniProtKB-KW"/>
</dbReference>
<gene>
    <name evidence="16" type="ORF">SAMN04488105_109186</name>
</gene>
<dbReference type="GO" id="GO:0005829">
    <property type="term" value="C:cytosol"/>
    <property type="evidence" value="ECO:0007669"/>
    <property type="project" value="TreeGrafter"/>
</dbReference>
<dbReference type="GO" id="GO:0004614">
    <property type="term" value="F:phosphoglucomutase activity"/>
    <property type="evidence" value="ECO:0007669"/>
    <property type="project" value="UniProtKB-EC"/>
</dbReference>
<sequence length="544" mass="58182">MTTIRTIPTEPIDGQKPGTSGLRKKTTVFQTHHYLENFIQSIWNGIGGVEGKTLVLGGDGRHFNSQAAQVVMRMAAASGAKKIIVGKRALLSTPAASNLIRKRGADGGIILSASHNPGGPNGDFGVKYNTGNGGPAAEGVTGKIFDATKEIAEFKVTESHDVGLRMLDTVTLGDMEIEIVDPVDDYADLMAQLFDFDAIRALFRSGFRMRFDAMHAVTGPYATRILQEILGAPPGTVINSIPLPDFGEGHPDPNPTWAKTLWDEMMRADGPDFGAASDGDGDRNMVVGRQCYVSPSDSLAVLAANATLVPGYRDGLKGVARSMPTSQAVDRVAEKLGIDCYETPTGWKFFGNLLDAGRATLCGEESFGTGSDHVREKDGLWAVLFWLNILAVKKGSVAELMEAHWAEYGRNYYSRHDYEAVDSDAANALMEHVRGQLAALPGQSFGPLTVTSADEFAYDDPVDGSRSEGQGLRVAFEGGGRLVLRLSGTGTEGATLRVYLEKVETDPAAFGLDPQEALADVIAAAENIAEIRSRTGRDAPDVIT</sequence>
<dbReference type="AlphaFoldDB" id="A0A1G7GSP1"/>
<dbReference type="Pfam" id="PF24947">
    <property type="entry name" value="PGM1_C_vert_fung"/>
    <property type="match status" value="1"/>
</dbReference>
<dbReference type="Pfam" id="PF02879">
    <property type="entry name" value="PGM_PMM_II"/>
    <property type="match status" value="1"/>
</dbReference>
<feature type="domain" description="Alpha-D-phosphohexomutase alpha/beta/alpha" evidence="14">
    <location>
        <begin position="184"/>
        <end position="287"/>
    </location>
</feature>
<dbReference type="NCBIfam" id="NF005737">
    <property type="entry name" value="PRK07564.1-1"/>
    <property type="match status" value="1"/>
</dbReference>
<keyword evidence="6" id="KW-0597">Phosphoprotein</keyword>
<evidence type="ECO:0000259" key="15">
    <source>
        <dbReference type="Pfam" id="PF02880"/>
    </source>
</evidence>
<dbReference type="PRINTS" id="PR00509">
    <property type="entry name" value="PGMPMM"/>
</dbReference>
<evidence type="ECO:0000256" key="11">
    <source>
        <dbReference type="RuleBase" id="RU004326"/>
    </source>
</evidence>
<dbReference type="PROSITE" id="PS00710">
    <property type="entry name" value="PGM_PMM"/>
    <property type="match status" value="1"/>
</dbReference>
<comment type="cofactor">
    <cofactor evidence="2">
        <name>Mg(2+)</name>
        <dbReference type="ChEBI" id="CHEBI:18420"/>
    </cofactor>
</comment>